<keyword evidence="7" id="KW-1185">Reference proteome</keyword>
<organism evidence="8">
    <name type="scientific">Nippostrongylus brasiliensis</name>
    <name type="common">Rat hookworm</name>
    <dbReference type="NCBI Taxonomy" id="27835"/>
    <lineage>
        <taxon>Eukaryota</taxon>
        <taxon>Metazoa</taxon>
        <taxon>Ecdysozoa</taxon>
        <taxon>Nematoda</taxon>
        <taxon>Chromadorea</taxon>
        <taxon>Rhabditida</taxon>
        <taxon>Rhabditina</taxon>
        <taxon>Rhabditomorpha</taxon>
        <taxon>Strongyloidea</taxon>
        <taxon>Heligmosomidae</taxon>
        <taxon>Nippostrongylus</taxon>
    </lineage>
</organism>
<comment type="caution">
    <text evidence="3">Lacks conserved residue(s) required for the propagation of feature annotation.</text>
</comment>
<proteinExistence type="predicted"/>
<evidence type="ECO:0000256" key="4">
    <source>
        <dbReference type="SAM" id="SignalP"/>
    </source>
</evidence>
<reference evidence="8" key="1">
    <citation type="submission" date="2017-02" db="UniProtKB">
        <authorList>
            <consortium name="WormBaseParasite"/>
        </authorList>
    </citation>
    <scope>IDENTIFICATION</scope>
</reference>
<evidence type="ECO:0000259" key="5">
    <source>
        <dbReference type="PROSITE" id="PS01180"/>
    </source>
</evidence>
<dbReference type="InterPro" id="IPR035914">
    <property type="entry name" value="Sperma_CUB_dom_sf"/>
</dbReference>
<dbReference type="InterPro" id="IPR000859">
    <property type="entry name" value="CUB_dom"/>
</dbReference>
<dbReference type="OMA" id="FETEACC"/>
<dbReference type="SMART" id="SM00042">
    <property type="entry name" value="CUB"/>
    <property type="match status" value="2"/>
</dbReference>
<dbReference type="Proteomes" id="UP000271162">
    <property type="component" value="Unassembled WGS sequence"/>
</dbReference>
<evidence type="ECO:0000313" key="6">
    <source>
        <dbReference type="EMBL" id="VDL73471.1"/>
    </source>
</evidence>
<evidence type="ECO:0000256" key="2">
    <source>
        <dbReference type="ARBA" id="ARBA00023157"/>
    </source>
</evidence>
<name>A0A0N4Y2E6_NIPBR</name>
<keyword evidence="1" id="KW-0677">Repeat</keyword>
<evidence type="ECO:0000256" key="3">
    <source>
        <dbReference type="PROSITE-ProRule" id="PRU00059"/>
    </source>
</evidence>
<protein>
    <submittedName>
        <fullName evidence="8">CUB domain-containing protein</fullName>
    </submittedName>
</protein>
<dbReference type="PANTHER" id="PTHR24251">
    <property type="entry name" value="OVOCHYMASE-RELATED"/>
    <property type="match status" value="1"/>
</dbReference>
<dbReference type="PROSITE" id="PS01180">
    <property type="entry name" value="CUB"/>
    <property type="match status" value="2"/>
</dbReference>
<evidence type="ECO:0000256" key="1">
    <source>
        <dbReference type="ARBA" id="ARBA00022737"/>
    </source>
</evidence>
<dbReference type="STRING" id="27835.A0A0N4Y2E6"/>
<accession>A0A0N4Y2E6</accession>
<gene>
    <name evidence="6" type="ORF">NBR_LOCUS9882</name>
</gene>
<feature type="disulfide bond" evidence="3">
    <location>
        <begin position="140"/>
        <end position="167"/>
    </location>
</feature>
<feature type="domain" description="CUB" evidence="5">
    <location>
        <begin position="18"/>
        <end position="128"/>
    </location>
</feature>
<reference evidence="6 7" key="2">
    <citation type="submission" date="2018-11" db="EMBL/GenBank/DDBJ databases">
        <authorList>
            <consortium name="Pathogen Informatics"/>
        </authorList>
    </citation>
    <scope>NUCLEOTIDE SEQUENCE [LARGE SCALE GENOMIC DNA]</scope>
</reference>
<feature type="domain" description="CUB" evidence="5">
    <location>
        <begin position="140"/>
        <end position="218"/>
    </location>
</feature>
<dbReference type="EMBL" id="UYSL01020218">
    <property type="protein sequence ID" value="VDL73471.1"/>
    <property type="molecule type" value="Genomic_DNA"/>
</dbReference>
<evidence type="ECO:0000313" key="7">
    <source>
        <dbReference type="Proteomes" id="UP000271162"/>
    </source>
</evidence>
<evidence type="ECO:0000313" key="8">
    <source>
        <dbReference type="WBParaSite" id="NBR_0000988101-mRNA-1"/>
    </source>
</evidence>
<feature type="chain" id="PRO_5043125141" evidence="4">
    <location>
        <begin position="19"/>
        <end position="218"/>
    </location>
</feature>
<dbReference type="Gene3D" id="2.60.120.290">
    <property type="entry name" value="Spermadhesin, CUB domain"/>
    <property type="match status" value="2"/>
</dbReference>
<keyword evidence="2 3" id="KW-1015">Disulfide bond</keyword>
<dbReference type="SUPFAM" id="SSF49854">
    <property type="entry name" value="Spermadhesin, CUB domain"/>
    <property type="match status" value="2"/>
</dbReference>
<sequence length="218" mass="23855">MTLLAGVLLATIVAAVAAQSNISFSGAQGMIYSPNYPDNYPNQLNQKYTITVDAGYYIYLTFYDFETEACCDILYIWDSDTQTGTPLANVSGTATGMTLSSKGRYMTLLFSTDITGSARGFAIHYEMVLANTQYVEPNACESGLLTASSGFVTSPQWPANYPNEISCSYLISMPKGRLSGAGLANTTFYSTQQSMYLVFYSDYTQNDKGFSAFYMQVT</sequence>
<dbReference type="WBParaSite" id="NBR_0000988101-mRNA-1">
    <property type="protein sequence ID" value="NBR_0000988101-mRNA-1"/>
    <property type="gene ID" value="NBR_0000988101"/>
</dbReference>
<feature type="signal peptide" evidence="4">
    <location>
        <begin position="1"/>
        <end position="18"/>
    </location>
</feature>
<keyword evidence="4" id="KW-0732">Signal</keyword>
<dbReference type="PANTHER" id="PTHR24251:SF30">
    <property type="entry name" value="MEMBRANE FRIZZLED-RELATED PROTEIN"/>
    <property type="match status" value="1"/>
</dbReference>
<dbReference type="AlphaFoldDB" id="A0A0N4Y2E6"/>
<dbReference type="CDD" id="cd00041">
    <property type="entry name" value="CUB"/>
    <property type="match status" value="2"/>
</dbReference>
<dbReference type="Pfam" id="PF00431">
    <property type="entry name" value="CUB"/>
    <property type="match status" value="2"/>
</dbReference>